<dbReference type="PROSITE" id="PS51257">
    <property type="entry name" value="PROKAR_LIPOPROTEIN"/>
    <property type="match status" value="1"/>
</dbReference>
<dbReference type="GO" id="GO:0016779">
    <property type="term" value="F:nucleotidyltransferase activity"/>
    <property type="evidence" value="ECO:0007669"/>
    <property type="project" value="UniProtKB-KW"/>
</dbReference>
<dbReference type="Proteomes" id="UP001519289">
    <property type="component" value="Unassembled WGS sequence"/>
</dbReference>
<dbReference type="PANTHER" id="PTHR10953:SF102">
    <property type="entry name" value="ADENYLYLTRANSFERASE AND SULFURTRANSFERASE MOCS3"/>
    <property type="match status" value="1"/>
</dbReference>
<sequence length="253" mass="26838">MEARFTPAEQARLAASSVLVVGCGGLGSPVAYELAAAGVGRIGLCDMDRVDLSNLQRQVLHDAADVGRLKVESGMAKISALRPETHVDLHPVSLTSDNALELFAQYDLILDCSDNFATRYLVNDACVLAGRPQIHGSIFRFDGQVTTFIPGQGPCYRCIYPTPPPPGSVPSCAEAGVIGVLPGFVGSLMAMEALKVLSGRGAALVGRLLVYSALDMDVAEVQLRRNPDCPVCGDHPTIHQLIDYEQFCGGVGR</sequence>
<evidence type="ECO:0000259" key="1">
    <source>
        <dbReference type="Pfam" id="PF00899"/>
    </source>
</evidence>
<accession>A0ABS4JNU7</accession>
<dbReference type="InterPro" id="IPR045886">
    <property type="entry name" value="ThiF/MoeB/HesA"/>
</dbReference>
<dbReference type="Pfam" id="PF00899">
    <property type="entry name" value="ThiF"/>
    <property type="match status" value="1"/>
</dbReference>
<reference evidence="2 3" key="1">
    <citation type="submission" date="2021-03" db="EMBL/GenBank/DDBJ databases">
        <title>Genomic Encyclopedia of Type Strains, Phase IV (KMG-IV): sequencing the most valuable type-strain genomes for metagenomic binning, comparative biology and taxonomic classification.</title>
        <authorList>
            <person name="Goeker M."/>
        </authorList>
    </citation>
    <scope>NUCLEOTIDE SEQUENCE [LARGE SCALE GENOMIC DNA]</scope>
    <source>
        <strain evidence="2 3">DSM 27138</strain>
    </source>
</reference>
<evidence type="ECO:0000313" key="2">
    <source>
        <dbReference type="EMBL" id="MBP2017222.1"/>
    </source>
</evidence>
<organism evidence="2 3">
    <name type="scientific">Symbiobacterium terraclitae</name>
    <dbReference type="NCBI Taxonomy" id="557451"/>
    <lineage>
        <taxon>Bacteria</taxon>
        <taxon>Bacillati</taxon>
        <taxon>Bacillota</taxon>
        <taxon>Clostridia</taxon>
        <taxon>Eubacteriales</taxon>
        <taxon>Symbiobacteriaceae</taxon>
        <taxon>Symbiobacterium</taxon>
    </lineage>
</organism>
<name>A0ABS4JNU7_9FIRM</name>
<dbReference type="SUPFAM" id="SSF69572">
    <property type="entry name" value="Activating enzymes of the ubiquitin-like proteins"/>
    <property type="match status" value="1"/>
</dbReference>
<dbReference type="InterPro" id="IPR000594">
    <property type="entry name" value="ThiF_NAD_FAD-bd"/>
</dbReference>
<dbReference type="CDD" id="cd00757">
    <property type="entry name" value="ThiF_MoeB_HesA_family"/>
    <property type="match status" value="1"/>
</dbReference>
<proteinExistence type="predicted"/>
<dbReference type="EMBL" id="JAGGLG010000003">
    <property type="protein sequence ID" value="MBP2017222.1"/>
    <property type="molecule type" value="Genomic_DNA"/>
</dbReference>
<dbReference type="Gene3D" id="3.40.50.720">
    <property type="entry name" value="NAD(P)-binding Rossmann-like Domain"/>
    <property type="match status" value="1"/>
</dbReference>
<dbReference type="RefSeq" id="WP_209465368.1">
    <property type="nucleotide sequence ID" value="NZ_JAGGLG010000003.1"/>
</dbReference>
<dbReference type="PANTHER" id="PTHR10953">
    <property type="entry name" value="UBIQUITIN-ACTIVATING ENZYME E1"/>
    <property type="match status" value="1"/>
</dbReference>
<gene>
    <name evidence="2" type="ORF">J2Z79_000596</name>
</gene>
<protein>
    <submittedName>
        <fullName evidence="2">Adenylyltransferase/sulfurtransferase</fullName>
    </submittedName>
</protein>
<feature type="domain" description="THIF-type NAD/FAD binding fold" evidence="1">
    <location>
        <begin position="4"/>
        <end position="231"/>
    </location>
</feature>
<keyword evidence="2" id="KW-0808">Transferase</keyword>
<keyword evidence="3" id="KW-1185">Reference proteome</keyword>
<dbReference type="InterPro" id="IPR035985">
    <property type="entry name" value="Ubiquitin-activating_enz"/>
</dbReference>
<evidence type="ECO:0000313" key="3">
    <source>
        <dbReference type="Proteomes" id="UP001519289"/>
    </source>
</evidence>
<comment type="caution">
    <text evidence="2">The sequence shown here is derived from an EMBL/GenBank/DDBJ whole genome shotgun (WGS) entry which is preliminary data.</text>
</comment>
<keyword evidence="2" id="KW-0548">Nucleotidyltransferase</keyword>